<dbReference type="PROSITE" id="PS50068">
    <property type="entry name" value="LDLRA_2"/>
    <property type="match status" value="1"/>
</dbReference>
<comment type="subcellular location">
    <subcellularLocation>
        <location evidence="2">Endomembrane system</location>
    </subcellularLocation>
    <subcellularLocation>
        <location evidence="1">Membrane</location>
        <topology evidence="1">Single-pass membrane protein</topology>
    </subcellularLocation>
</comment>
<reference evidence="9" key="1">
    <citation type="submission" date="2022-11" db="EMBL/GenBank/DDBJ databases">
        <title>Centuries of genome instability and evolution in soft-shell clam transmissible cancer (bioRxiv).</title>
        <authorList>
            <person name="Hart S.F.M."/>
            <person name="Yonemitsu M.A."/>
            <person name="Giersch R.M."/>
            <person name="Beal B.F."/>
            <person name="Arriagada G."/>
            <person name="Davis B.W."/>
            <person name="Ostrander E.A."/>
            <person name="Goff S.P."/>
            <person name="Metzger M.J."/>
        </authorList>
    </citation>
    <scope>NUCLEOTIDE SEQUENCE</scope>
    <source>
        <strain evidence="9">MELC-2E11</strain>
        <tissue evidence="9">Siphon/mantle</tissue>
    </source>
</reference>
<proteinExistence type="predicted"/>
<name>A0ABY7EM93_MYAAR</name>
<keyword evidence="3" id="KW-0812">Transmembrane</keyword>
<evidence type="ECO:0000256" key="6">
    <source>
        <dbReference type="ARBA" id="ARBA00023136"/>
    </source>
</evidence>
<organism evidence="9 10">
    <name type="scientific">Mya arenaria</name>
    <name type="common">Soft-shell clam</name>
    <dbReference type="NCBI Taxonomy" id="6604"/>
    <lineage>
        <taxon>Eukaryota</taxon>
        <taxon>Metazoa</taxon>
        <taxon>Spiralia</taxon>
        <taxon>Lophotrochozoa</taxon>
        <taxon>Mollusca</taxon>
        <taxon>Bivalvia</taxon>
        <taxon>Autobranchia</taxon>
        <taxon>Heteroconchia</taxon>
        <taxon>Euheterodonta</taxon>
        <taxon>Imparidentia</taxon>
        <taxon>Neoheterodontei</taxon>
        <taxon>Myida</taxon>
        <taxon>Myoidea</taxon>
        <taxon>Myidae</taxon>
        <taxon>Mya</taxon>
    </lineage>
</organism>
<evidence type="ECO:0000256" key="1">
    <source>
        <dbReference type="ARBA" id="ARBA00004167"/>
    </source>
</evidence>
<dbReference type="PRINTS" id="PR00261">
    <property type="entry name" value="LDLRECEPTOR"/>
</dbReference>
<dbReference type="InterPro" id="IPR002172">
    <property type="entry name" value="LDrepeatLR_classA_rpt"/>
</dbReference>
<dbReference type="SUPFAM" id="SSF57424">
    <property type="entry name" value="LDL receptor-like module"/>
    <property type="match status" value="2"/>
</dbReference>
<keyword evidence="7 8" id="KW-1015">Disulfide bond</keyword>
<evidence type="ECO:0000313" key="9">
    <source>
        <dbReference type="EMBL" id="WAR10119.1"/>
    </source>
</evidence>
<dbReference type="Gene3D" id="4.10.400.10">
    <property type="entry name" value="Low-density Lipoprotein Receptor"/>
    <property type="match status" value="2"/>
</dbReference>
<dbReference type="PANTHER" id="PTHR24270">
    <property type="entry name" value="LOW-DENSITY LIPOPROTEIN RECEPTOR-RELATED"/>
    <property type="match status" value="1"/>
</dbReference>
<evidence type="ECO:0000256" key="8">
    <source>
        <dbReference type="PROSITE-ProRule" id="PRU00124"/>
    </source>
</evidence>
<keyword evidence="5" id="KW-1133">Transmembrane helix</keyword>
<dbReference type="Pfam" id="PF00057">
    <property type="entry name" value="Ldl_recept_a"/>
    <property type="match status" value="1"/>
</dbReference>
<feature type="disulfide bond" evidence="8">
    <location>
        <begin position="83"/>
        <end position="95"/>
    </location>
</feature>
<evidence type="ECO:0000256" key="4">
    <source>
        <dbReference type="ARBA" id="ARBA00022737"/>
    </source>
</evidence>
<dbReference type="InterPro" id="IPR036055">
    <property type="entry name" value="LDL_receptor-like_sf"/>
</dbReference>
<gene>
    <name evidence="9" type="ORF">MAR_035195</name>
</gene>
<evidence type="ECO:0000256" key="2">
    <source>
        <dbReference type="ARBA" id="ARBA00004308"/>
    </source>
</evidence>
<keyword evidence="6" id="KW-0472">Membrane</keyword>
<keyword evidence="4" id="KW-0677">Repeat</keyword>
<dbReference type="InterPro" id="IPR023415">
    <property type="entry name" value="LDLR_class-A_CS"/>
</dbReference>
<evidence type="ECO:0000256" key="5">
    <source>
        <dbReference type="ARBA" id="ARBA00022989"/>
    </source>
</evidence>
<dbReference type="SMART" id="SM00192">
    <property type="entry name" value="LDLa"/>
    <property type="match status" value="2"/>
</dbReference>
<feature type="disulfide bond" evidence="8">
    <location>
        <begin position="90"/>
        <end position="108"/>
    </location>
</feature>
<dbReference type="PROSITE" id="PS01209">
    <property type="entry name" value="LDLRA_1"/>
    <property type="match status" value="1"/>
</dbReference>
<dbReference type="InterPro" id="IPR050685">
    <property type="entry name" value="LDLR"/>
</dbReference>
<dbReference type="CDD" id="cd00112">
    <property type="entry name" value="LDLa"/>
    <property type="match status" value="2"/>
</dbReference>
<evidence type="ECO:0000313" key="10">
    <source>
        <dbReference type="Proteomes" id="UP001164746"/>
    </source>
</evidence>
<dbReference type="EMBL" id="CP111018">
    <property type="protein sequence ID" value="WAR10119.1"/>
    <property type="molecule type" value="Genomic_DNA"/>
</dbReference>
<keyword evidence="10" id="KW-1185">Reference proteome</keyword>
<evidence type="ECO:0000256" key="3">
    <source>
        <dbReference type="ARBA" id="ARBA00022692"/>
    </source>
</evidence>
<sequence length="184" mass="20457">MTTKLVPPTVQPRSFCVVQGTKGPMSFILVCQLVDVSLVSGSVMEPAVKCSPGQYPCRNGWKCDEADDCGDNSDEKSCRKRKCEDDKFSCDNGRCIPLSYQCDFDDDCGDNSDEKAEFHCRVYPRDGCVILTTIVGTIVMRTLICAHLYTGSAQKRKYDVATRNVFDGNGYVTMTTIVEITRMK</sequence>
<dbReference type="Proteomes" id="UP001164746">
    <property type="component" value="Chromosome 7"/>
</dbReference>
<comment type="caution">
    <text evidence="8">Lacks conserved residue(s) required for the propagation of feature annotation.</text>
</comment>
<evidence type="ECO:0000256" key="7">
    <source>
        <dbReference type="ARBA" id="ARBA00023157"/>
    </source>
</evidence>
<accession>A0ABY7EM93</accession>
<protein>
    <submittedName>
        <fullName evidence="9">SSPO-like protein</fullName>
    </submittedName>
</protein>